<evidence type="ECO:0008006" key="3">
    <source>
        <dbReference type="Google" id="ProtNLM"/>
    </source>
</evidence>
<proteinExistence type="predicted"/>
<keyword evidence="2" id="KW-1185">Reference proteome</keyword>
<evidence type="ECO:0000313" key="2">
    <source>
        <dbReference type="Proteomes" id="UP000815325"/>
    </source>
</evidence>
<dbReference type="EMBL" id="MU070669">
    <property type="protein sequence ID" value="KAF5826882.1"/>
    <property type="molecule type" value="Genomic_DNA"/>
</dbReference>
<name>A0ABQ7FWY6_DUNSA</name>
<reference evidence="1" key="1">
    <citation type="submission" date="2017-08" db="EMBL/GenBank/DDBJ databases">
        <authorList>
            <person name="Polle J.E."/>
            <person name="Barry K."/>
            <person name="Cushman J."/>
            <person name="Schmutz J."/>
            <person name="Tran D."/>
            <person name="Hathwaick L.T."/>
            <person name="Yim W.C."/>
            <person name="Jenkins J."/>
            <person name="Mckie-Krisberg Z.M."/>
            <person name="Prochnik S."/>
            <person name="Lindquist E."/>
            <person name="Dockter R.B."/>
            <person name="Adam C."/>
            <person name="Molina H."/>
            <person name="Bunkerborg J."/>
            <person name="Jin E."/>
            <person name="Buchheim M."/>
            <person name="Magnuson J."/>
        </authorList>
    </citation>
    <scope>NUCLEOTIDE SEQUENCE</scope>
    <source>
        <strain evidence="1">CCAP 19/18</strain>
    </source>
</reference>
<comment type="caution">
    <text evidence="1">The sequence shown here is derived from an EMBL/GenBank/DDBJ whole genome shotgun (WGS) entry which is preliminary data.</text>
</comment>
<organism evidence="1 2">
    <name type="scientific">Dunaliella salina</name>
    <name type="common">Green alga</name>
    <name type="synonym">Protococcus salinus</name>
    <dbReference type="NCBI Taxonomy" id="3046"/>
    <lineage>
        <taxon>Eukaryota</taxon>
        <taxon>Viridiplantae</taxon>
        <taxon>Chlorophyta</taxon>
        <taxon>core chlorophytes</taxon>
        <taxon>Chlorophyceae</taxon>
        <taxon>CS clade</taxon>
        <taxon>Chlamydomonadales</taxon>
        <taxon>Dunaliellaceae</taxon>
        <taxon>Dunaliella</taxon>
    </lineage>
</organism>
<sequence length="82" mass="9344">MRTSFRWRSRRSEGEVILALHTNGEIHKMFIAVWSNKGLDIGNPERFNSLEFAQRANAGTSGGDINCTRDWSARVILPRVQI</sequence>
<gene>
    <name evidence="1" type="ORF">DUNSADRAFT_1828</name>
</gene>
<evidence type="ECO:0000313" key="1">
    <source>
        <dbReference type="EMBL" id="KAF5826882.1"/>
    </source>
</evidence>
<dbReference type="Proteomes" id="UP000815325">
    <property type="component" value="Unassembled WGS sequence"/>
</dbReference>
<protein>
    <recommendedName>
        <fullName evidence="3">Encoded protein</fullName>
    </recommendedName>
</protein>
<accession>A0ABQ7FWY6</accession>